<accession>A0A6G1D294</accession>
<evidence type="ECO:0000313" key="2">
    <source>
        <dbReference type="EMBL" id="KAF0907015.1"/>
    </source>
</evidence>
<gene>
    <name evidence="2" type="ORF">E2562_014636</name>
</gene>
<dbReference type="Proteomes" id="UP000479710">
    <property type="component" value="Unassembled WGS sequence"/>
</dbReference>
<organism evidence="2 3">
    <name type="scientific">Oryza meyeriana var. granulata</name>
    <dbReference type="NCBI Taxonomy" id="110450"/>
    <lineage>
        <taxon>Eukaryota</taxon>
        <taxon>Viridiplantae</taxon>
        <taxon>Streptophyta</taxon>
        <taxon>Embryophyta</taxon>
        <taxon>Tracheophyta</taxon>
        <taxon>Spermatophyta</taxon>
        <taxon>Magnoliopsida</taxon>
        <taxon>Liliopsida</taxon>
        <taxon>Poales</taxon>
        <taxon>Poaceae</taxon>
        <taxon>BOP clade</taxon>
        <taxon>Oryzoideae</taxon>
        <taxon>Oryzeae</taxon>
        <taxon>Oryzinae</taxon>
        <taxon>Oryza</taxon>
        <taxon>Oryza meyeriana</taxon>
    </lineage>
</organism>
<evidence type="ECO:0000313" key="3">
    <source>
        <dbReference type="Proteomes" id="UP000479710"/>
    </source>
</evidence>
<proteinExistence type="predicted"/>
<sequence length="101" mass="10143">MVLVSIPAAAGEDDSRDSAVVVAAVGSALQRDLLLGVLQLLHGGEAVLVRAPATCAGRAAPCSPTRSSPPRATSSGRGGPRSNRRAKDRIPPPRAPEAGGV</sequence>
<keyword evidence="3" id="KW-1185">Reference proteome</keyword>
<feature type="compositionally biased region" description="Low complexity" evidence="1">
    <location>
        <begin position="58"/>
        <end position="75"/>
    </location>
</feature>
<feature type="region of interest" description="Disordered" evidence="1">
    <location>
        <begin position="57"/>
        <end position="101"/>
    </location>
</feature>
<dbReference type="EMBL" id="SPHZ02000007">
    <property type="protein sequence ID" value="KAF0907015.1"/>
    <property type="molecule type" value="Genomic_DNA"/>
</dbReference>
<name>A0A6G1D294_9ORYZ</name>
<reference evidence="2 3" key="1">
    <citation type="submission" date="2019-11" db="EMBL/GenBank/DDBJ databases">
        <title>Whole genome sequence of Oryza granulata.</title>
        <authorList>
            <person name="Li W."/>
        </authorList>
    </citation>
    <scope>NUCLEOTIDE SEQUENCE [LARGE SCALE GENOMIC DNA]</scope>
    <source>
        <strain evidence="3">cv. Menghai</strain>
        <tissue evidence="2">Leaf</tissue>
    </source>
</reference>
<protein>
    <submittedName>
        <fullName evidence="2">Uncharacterized protein</fullName>
    </submittedName>
</protein>
<comment type="caution">
    <text evidence="2">The sequence shown here is derived from an EMBL/GenBank/DDBJ whole genome shotgun (WGS) entry which is preliminary data.</text>
</comment>
<evidence type="ECO:0000256" key="1">
    <source>
        <dbReference type="SAM" id="MobiDB-lite"/>
    </source>
</evidence>
<dbReference type="AlphaFoldDB" id="A0A6G1D294"/>